<feature type="domain" description="SRCR" evidence="1">
    <location>
        <begin position="1185"/>
        <end position="1310"/>
    </location>
</feature>
<feature type="domain" description="Ig-like" evidence="2">
    <location>
        <begin position="1518"/>
        <end position="1608"/>
    </location>
</feature>
<proteinExistence type="predicted"/>
<accession>A0ABN4APG7</accession>
<dbReference type="InterPro" id="IPR044023">
    <property type="entry name" value="Ig_7"/>
</dbReference>
<evidence type="ECO:0000313" key="4">
    <source>
        <dbReference type="Proteomes" id="UP000002875"/>
    </source>
</evidence>
<dbReference type="PROSITE" id="PS50287">
    <property type="entry name" value="SRCR_2"/>
    <property type="match status" value="1"/>
</dbReference>
<dbReference type="Gene3D" id="2.60.40.10">
    <property type="entry name" value="Immunoglobulins"/>
    <property type="match status" value="2"/>
</dbReference>
<protein>
    <recommendedName>
        <fullName evidence="5">Ig-like domain-containing protein</fullName>
    </recommendedName>
</protein>
<dbReference type="NCBIfam" id="TIGR04183">
    <property type="entry name" value="Por_Secre_tail"/>
    <property type="match status" value="1"/>
</dbReference>
<dbReference type="Proteomes" id="UP000002875">
    <property type="component" value="Chromosome"/>
</dbReference>
<feature type="domain" description="Ig-like" evidence="2">
    <location>
        <begin position="288"/>
        <end position="378"/>
    </location>
</feature>
<gene>
    <name evidence="3" type="ordered locus">Emtol_3276</name>
</gene>
<dbReference type="PROSITE" id="PS50835">
    <property type="entry name" value="IG_LIKE"/>
    <property type="match status" value="4"/>
</dbReference>
<dbReference type="InterPro" id="IPR001190">
    <property type="entry name" value="SRCR"/>
</dbReference>
<dbReference type="RefSeq" id="WP_015030099.1">
    <property type="nucleotide sequence ID" value="NC_018748.1"/>
</dbReference>
<evidence type="ECO:0008006" key="5">
    <source>
        <dbReference type="Google" id="ProtNLM"/>
    </source>
</evidence>
<evidence type="ECO:0000259" key="1">
    <source>
        <dbReference type="PROSITE" id="PS50287"/>
    </source>
</evidence>
<feature type="domain" description="Ig-like" evidence="2">
    <location>
        <begin position="3114"/>
        <end position="3220"/>
    </location>
</feature>
<feature type="domain" description="Ig-like" evidence="2">
    <location>
        <begin position="3477"/>
        <end position="3572"/>
    </location>
</feature>
<dbReference type="InterPro" id="IPR007110">
    <property type="entry name" value="Ig-like_dom"/>
</dbReference>
<reference evidence="3 4" key="1">
    <citation type="submission" date="2011-07" db="EMBL/GenBank/DDBJ databases">
        <title>The complete genome of chromosome of Emticicia oligotrophica DSM 17448.</title>
        <authorList>
            <consortium name="US DOE Joint Genome Institute (JGI-PGF)"/>
            <person name="Lucas S."/>
            <person name="Han J."/>
            <person name="Lapidus A."/>
            <person name="Bruce D."/>
            <person name="Goodwin L."/>
            <person name="Pitluck S."/>
            <person name="Peters L."/>
            <person name="Kyrpides N."/>
            <person name="Mavromatis K."/>
            <person name="Ivanova N."/>
            <person name="Ovchinnikova G."/>
            <person name="Teshima H."/>
            <person name="Detter J.C."/>
            <person name="Tapia R."/>
            <person name="Han C."/>
            <person name="Land M."/>
            <person name="Hauser L."/>
            <person name="Markowitz V."/>
            <person name="Cheng J.-F."/>
            <person name="Hugenholtz P."/>
            <person name="Woyke T."/>
            <person name="Wu D."/>
            <person name="Tindall B."/>
            <person name="Pomrenke H."/>
            <person name="Brambilla E."/>
            <person name="Klenk H.-P."/>
            <person name="Eisen J.A."/>
        </authorList>
    </citation>
    <scope>NUCLEOTIDE SEQUENCE [LARGE SCALE GENOMIC DNA]</scope>
    <source>
        <strain evidence="3 4">DSM 17448</strain>
    </source>
</reference>
<name>A0ABN4APG7_EMTOG</name>
<dbReference type="EMBL" id="CP002961">
    <property type="protein sequence ID" value="AFK04405.1"/>
    <property type="molecule type" value="Genomic_DNA"/>
</dbReference>
<dbReference type="InterPro" id="IPR013783">
    <property type="entry name" value="Ig-like_fold"/>
</dbReference>
<sequence>MNNYLLFLVKKCIFLCLIFLFYTSTTFATSGIFESYVIVQANGGSVNYYDLNASTANPDFHGFSFGTFSCTSSLIIKGGQNKTYKNGTDNILNGYLHYRIFKIGTDPNTATWYSINLSFDRNLTNPGDQQWTGTSGTTNVLQGLADGSYSIEVYSTADFNYNGGSGTHYMNLGGANYKASFTISNPISITAQPTNPSTFCVGSNVSLSTTATGADTYYWQEEISSGNWVNISGNTGALSLAGGTTSITFNNLITTKKVRCLLTNCGGLNQISTNEITLSPQQPSINIQPVDAIDCYQNVVRFFVGASNVSYQWQRKRPTDADFIDLTGVDANDVSDASTNYLRIAQVGSANNLDGTLYRCKITSLNAPFCTNITNTVTLFVNEFNTVSVTKSPLCVGEPITFTANIATGAARLQSYQWFKNNISTGSINGANNASYSTTITSTSDNNWGIQGIFQSKSTNITGITTIGTCSTTKEKSITVKALPATPTANNVSRCGEGTVILSASSSLSTNEIFRWYDSNTSQNILGIGASYTTTSLAVGTYTYYLSVYNSLTTCESPRTSITVTINPIPSILLGSIADICNSANSFSLPYNSIENSPDQYSISTGNPALSGFTTINNATLNTSPIIVPIPANSSADTYQFLLSVKNTSTGCISNSQNFALKINATPSVPIVSSPINYCQNIPTNALMATAVGSNTLLWYGNNSSGGTSSMNAPVPNSNVVGLNTFYVSQKNSNNCEGPRAAIDVIINEIPASPITSTVVSLCKNATVTALTAIPSGTNTLVWYDENDNILPAAPVPNTSVVGSQVFKVSQKSSLPAGCESEKVSIIVNINDLPSAPSVNSPIGYCQNSTAIALVANSIGSNSLVWYGINSVGGISSNNASIPSTNTAGTTSYFVSQKDGNNCESLRAKIDVIITPILSATITGNNTFCSTGVLNTSTTLVANPLGGDGNFNYQWHNNDGLIVGATNQTFDINGLIQTNNSEPYRLAITSGYCSSTANMTVNKYGWSDIPSILGNTPDICASGSKILVLNNPTPSGTYKWFTDASTLVQIATGTSYNTPILTNSISYFVAREQQITANLVCQTARSEVNIKVNETPNAPVLINSANKSSFCNTESSFSLSASCNTGNSYFRLNGGLWTLGSSININPTNYALLTTLNYEFKCSLNNSCESLISTLNIVINPSPTPPLISGNTNICAGNSTVLSASGCNGQIVWSNGDTSNTVSVSSSGTYSAVCVQNACTSVLSNTLSIVVNPKPSVPTVVSNDVDNVICAGSSVQLNVSNCGGQVVWSNGFTGSFINITTSGTFSAVCVENGCMSEPSTTQTILVNALPSITLGSIPSICNNANTFSLPYSTIGNSPDKFILTSTMLGFNSVVDADLPTSPILVNIPTGIVGSNAFTISVKNSITNCISSQDFNVLVLPVLNGGSIEGSSSSVNCSGYNAGVISSVSLAIGGKSPYTYQWQFSSDGSGFNDIIGETSTTFNPPALTSTTFYRRKVTDACGVDMYSSNVHKIQIVPDPQITLTSSSDINICSGSSISLEATTIGGSGTCSATWESSSTQTGTFITEQTGGLTFSKISTNFSSNPLVTYYRVKYSCTGTGSSSCNQSISSLVKVTTFAVPSEPIILGESFLCTGNTTNLVATGCNGVVTWNQGSTGSVLSVSTAGSYSATCIQNTCVSNASNIHTIIISPTPPTPIISSNDTDNIICEGAFVELSVNNCAGNVIWSNGSTGTAILVRISGTYHATCMQNNCLSAISTSQTIVVNPIPSIPVISGNLSMCAGSTTTLTATGCTGSIVWNNGNTGSVLTVSIEGTYSAKCLANNCESSFSPIKIVSINSIPSTPKITGKLSVCKGSSALLSVSGCIGEITWSTGAIGSELQASVGTYSATCTENSCMSLSSEIFTISENPLPIINVNSVNDICNGASSFELAYSLNNADRYSLISTMPDFQSVLESNLVNSPLSVMIPSGKTGTHTFTIKVEDSITGCSTSQNFGVKILPPLTGGSIEPSSITLNCSGYNAGVISSVSLASGGKSPYTYQWQSSLDNQVFIDVIGASSVTYDPPALSSTTYYRRKVVDGCLEESYSTNIHEIKIVPDPQITLIDASERVICSGETINLTATTLGGSGTCVATWQSSSTLSGTYVNEQVGGLGYSTTLTNTSSSSIVKYYRVQYACSGTGSGSCNQSTSSVVKVTINPMPVVPEVNGVGTICKGQSTTLTSSACNGTIVWTNGMTGTSISVSEGSYKAVCVNDCGTSIESNEIVVNVKTLPVPIVVGTSMICMGQSTALTASGCEGEVIWSNALSGTSIIVSPSTTSTYYARCVFDGCESENSLGITVTVSPSISFSVGEVPDICHSAMNFEVPYSLTLGSPDQYSLTSTMPGFVSIIDANLKVSPISVTIPNGQTGTFNFTLTLKSSSTGCSAIQSFSVKVLPALTGGSIEPSSITLNCSGYNAGVISSVSLASGGKSPYTYQWQSSLDNQVFTDVIGASSVTYDPPTLSSTTYYRRKVVDGCLEEIYSTNIHEIKIVPDPQITLIDASERVICSGETINLTATTLGGSGTCVATWQSSSTLSGTYVNEQVGGLGYSISLPNTSSSSIVKYYRVQYACSGTGSGSCNQSTSSVVKVTINPMPVIPVISPNAVTLCSNQSTIITATGCNGLVTWNNGQTGTALTVSESGIFSANCTQNNCKSEESLASIVTMSSKGTVSVPIINSNLINICKGQTTTLTATNCVGIVSWSDGQIGTLISVSPQQSTSYTATCLDGICRSESSNQVLVTVIEYPVISVQPKNEADCNGNSVTLSVSASNVSDYQWQKKLPNEDFRDILGANTNTLAVGNIGGSNGPHLSEYRVILSNNSCSIVSNIAVLTVNSISGIIDDQQVCSGTSVTFDLSKVTFSGTIKNFQWQKRLSTSGTWNDIAGANSSTFFISGATNADEQYYRCKITFTAGTSTCIRYTTENDSNGAKLTVLVASNPFISGVDSVCLGKSTTLTANNCDGEILWSNGQTTKTIIVSPIENTFYSLNCKLLGCNYDVSSEPFLVKVNQTPLPESLTNDVTVPETLVFSAKTTISNASLIWYNKATGGNSSTIAPTFTSIGTYNYWVSQTNLITGCESIRLPITAKILDYFHISKQPTSQVDCKGNSVYLDVTTAGVNANITYQWQRKRPNEPDFVNLVAEGNGIKGWFSKTMVVSNVGDNNNPNQTQYRCIISSGGQTITSEVSTLTVNSITGSLPNLGICIGGTNEFNLQNYFSITGNVLSYQWQTRSSTNGTWTNLVEGNGILGSTSNILKFTNATEVQGVYYRCLVKFNTNGFECIEPTDAGKLIVSGFPPAPAVTNVFYCQNSSASKLKVNSSVQNLVWYSQEFGGIGSKIAPIPGTSIAGEFKYYVADRTDEGCEGPRASITVSVGELPPAPKNTTPMSINEGEVLTFSAEGNPVENQVLRWYSSPNTSTFTTTAPTFSTAGTYTRYVAQVSMHSCVGPRIPITATIIPTLKFTKQPISQVDCNGNAVTFSVSASAPSAFTYQWQRKKVNESEFSDLNNETSSSLKIANVGSFENPDQTRYRCIIKNEKSAVISEEAILQVNQILGALPTMSLCDGKPSKLSFEGLLFTGKIVSYQWQKKSGNTYLDIPTTVNGFAEITETGNYRGRISFMVDRNSTCVRTVDIKIESKPRPEIPQVSNQVICQNSNFDITKMVKATHQLRWYESMTDSTSETIPPKIDVSKHGTATYVVSQLSEFGCESERKSFEIKIASIPQIPKVNDTIFCRNAPSEALLAKTSDENQIVWYASANGQEPLKQKPIPNTKLDGESIYFAASKNTDGCESERIPLKVTIQPCIATLINDNNNCLQIAADSVKGNKWFDLYDSAGRLYASVNPNGQNLGKVTASIRHYGRGAMAIPTTEKGTKLMSRYLDFQSSLLKQFKKPVSLRIYYLNEELDEYKMATNLLDLSINDFNIVHYDGIREDCGFENNDNFKEGDSYVIYKNVLGNQIMEDFFFLEFEVNEFSENGATANDYTEISFAGKETENQTVALNWKSKFEVKAEKYVLERSDDCKNFVKIAEIKANGIGSSYESIDLQPLAGKSCYRLVYIDKDGTKKYLDAIEVKFTDTTSVCTVFPNPSIQGNEVSLYLRNIKEKQINLFDMLGQKLSYSLNKEETGIIKIHPDVNLSQGIHFLVVIGENGKKCIQKVVINP</sequence>
<keyword evidence="4" id="KW-1185">Reference proteome</keyword>
<dbReference type="InterPro" id="IPR026444">
    <property type="entry name" value="Secre_tail"/>
</dbReference>
<organism evidence="3 4">
    <name type="scientific">Emticicia oligotrophica (strain DSM 17448 / CIP 109782 / MTCC 6937 / GPTSA100-15)</name>
    <dbReference type="NCBI Taxonomy" id="929562"/>
    <lineage>
        <taxon>Bacteria</taxon>
        <taxon>Pseudomonadati</taxon>
        <taxon>Bacteroidota</taxon>
        <taxon>Cytophagia</taxon>
        <taxon>Cytophagales</taxon>
        <taxon>Leadbetterellaceae</taxon>
        <taxon>Emticicia</taxon>
    </lineage>
</organism>
<evidence type="ECO:0000313" key="3">
    <source>
        <dbReference type="EMBL" id="AFK04405.1"/>
    </source>
</evidence>
<evidence type="ECO:0000259" key="2">
    <source>
        <dbReference type="PROSITE" id="PS50835"/>
    </source>
</evidence>
<dbReference type="Pfam" id="PF19081">
    <property type="entry name" value="Ig_7"/>
    <property type="match status" value="6"/>
</dbReference>